<dbReference type="Proteomes" id="UP000094094">
    <property type="component" value="Chromosome"/>
</dbReference>
<keyword evidence="3" id="KW-1185">Reference proteome</keyword>
<gene>
    <name evidence="2" type="ORF">SL103_12590</name>
</gene>
<feature type="domain" description="dTDP-4-dehydro-6-deoxy-alpha-D-glucopyranose 2,3-dehydratase" evidence="1">
    <location>
        <begin position="244"/>
        <end position="446"/>
    </location>
</feature>
<accession>A0A1D7VJQ5</accession>
<proteinExistence type="predicted"/>
<dbReference type="RefSeq" id="WP_069568940.1">
    <property type="nucleotide sequence ID" value="NZ_CP017157.1"/>
</dbReference>
<evidence type="ECO:0000259" key="1">
    <source>
        <dbReference type="Pfam" id="PF03559"/>
    </source>
</evidence>
<dbReference type="InterPro" id="IPR005212">
    <property type="entry name" value="EvaA-like"/>
</dbReference>
<dbReference type="OrthoDB" id="9814961at2"/>
<name>A0A1D7VJQ5_9ACTN</name>
<evidence type="ECO:0000313" key="2">
    <source>
        <dbReference type="EMBL" id="AOP46979.1"/>
    </source>
</evidence>
<dbReference type="Pfam" id="PF03559">
    <property type="entry name" value="Hexose_dehydrat"/>
    <property type="match status" value="2"/>
</dbReference>
<dbReference type="AlphaFoldDB" id="A0A1D7VJQ5"/>
<dbReference type="Gene3D" id="3.90.79.40">
    <property type="entry name" value="EvaA sugar 2,3-dehydratase subunit"/>
    <property type="match status" value="2"/>
</dbReference>
<sequence>MTTTAVPPRAPAFQEWFEARKSAHEHRVRPLALDRLDGWRFHEDTGNLVHRSGRFFTVEGLRTYVGEESRARWSRPVIVQPETGILGILVKRFGSVPHCLMQAKMEPGNINTLQLSPTVQATRSNYTRVHQGNRVPYLEHFTAPRRGRVLLDVLQSEQGAWFLGKRNRNMIVEVQPDEDVPVLDDFRWVELAELRSLLHTDNLVNMDSRTVLSGMPPTPPAAGAAGTDGFFRPAPDGRARHDTAYLRSWFTEARTANPLVQRRVPLADLADWEYRDGRLAHRQGGPFTVIGVDVEAGGREVPHWTQPMVAPTGRGLAAFLVRRLDGVPHVLVKAHTEPGTFDTVEIGPTVQCALGRDDRDGAAERSPYLDRIRTAPPSAVRFDAVHSEEGGRFHHAETRYVIAEAGPDAEHDVPDTHVWMTVEQLTGFVRCGGHVNVEARSLLACLHTLG</sequence>
<protein>
    <submittedName>
        <fullName evidence="2">NDP-hexose 2,3-dehydratase</fullName>
    </submittedName>
</protein>
<feature type="domain" description="dTDP-4-dehydro-6-deoxy-alpha-D-glucopyranose 2,3-dehydratase" evidence="1">
    <location>
        <begin position="13"/>
        <end position="214"/>
    </location>
</feature>
<dbReference type="EMBL" id="CP017157">
    <property type="protein sequence ID" value="AOP46979.1"/>
    <property type="molecule type" value="Genomic_DNA"/>
</dbReference>
<organism evidence="2 3">
    <name type="scientific">Streptomyces lydicus</name>
    <dbReference type="NCBI Taxonomy" id="47763"/>
    <lineage>
        <taxon>Bacteria</taxon>
        <taxon>Bacillati</taxon>
        <taxon>Actinomycetota</taxon>
        <taxon>Actinomycetes</taxon>
        <taxon>Kitasatosporales</taxon>
        <taxon>Streptomycetaceae</taxon>
        <taxon>Streptomyces</taxon>
    </lineage>
</organism>
<dbReference type="GO" id="GO:0016829">
    <property type="term" value="F:lyase activity"/>
    <property type="evidence" value="ECO:0007669"/>
    <property type="project" value="InterPro"/>
</dbReference>
<reference evidence="2 3" key="1">
    <citation type="submission" date="2016-09" db="EMBL/GenBank/DDBJ databases">
        <title>Complete genome sequencing of Streptomyces lydicus 103 and metabolic pathways analysis of antibiotic biosynthesis.</title>
        <authorList>
            <person name="Jia N."/>
            <person name="Ding M.-Z."/>
            <person name="Gao F."/>
            <person name="Yuan Y.-J."/>
        </authorList>
    </citation>
    <scope>NUCLEOTIDE SEQUENCE [LARGE SCALE GENOMIC DNA]</scope>
    <source>
        <strain evidence="2 3">103</strain>
    </source>
</reference>
<dbReference type="InterPro" id="IPR038153">
    <property type="entry name" value="EvaA-like_sf"/>
</dbReference>
<evidence type="ECO:0000313" key="3">
    <source>
        <dbReference type="Proteomes" id="UP000094094"/>
    </source>
</evidence>
<dbReference type="KEGG" id="slc:SL103_12590"/>